<dbReference type="RefSeq" id="WP_209453287.1">
    <property type="nucleotide sequence ID" value="NZ_JAGGLT010000007.1"/>
</dbReference>
<feature type="transmembrane region" description="Helical" evidence="1">
    <location>
        <begin position="149"/>
        <end position="167"/>
    </location>
</feature>
<evidence type="ECO:0000313" key="3">
    <source>
        <dbReference type="Proteomes" id="UP001166402"/>
    </source>
</evidence>
<dbReference type="Proteomes" id="UP001166402">
    <property type="component" value="Unassembled WGS sequence"/>
</dbReference>
<keyword evidence="1" id="KW-0472">Membrane</keyword>
<sequence>MINKVKNFFSKYIEANKMQSKFILFSKCHPLCLCIMRYVAVIIVVLAFLKTLIIYMITNQFQTTNLLLSLFLFIAFLLMSVLIETCSKNLNKVIIQNKIGKILAEYSSLDLAIDHLSRIIFESSTNKDVLEKEIGASNMPNIINGTMQIISFLVGFFANTLSEIFRISINKDIGTVFPNLNTFYESIFIFSAVYVIILFTLYLLAEIFKSYNLYYIHMFDYQIKYVQYTKTKLIEKKNKKARNIIYITHFKRQKNT</sequence>
<feature type="transmembrane region" description="Helical" evidence="1">
    <location>
        <begin position="187"/>
        <end position="208"/>
    </location>
</feature>
<evidence type="ECO:0000256" key="1">
    <source>
        <dbReference type="SAM" id="Phobius"/>
    </source>
</evidence>
<evidence type="ECO:0008006" key="4">
    <source>
        <dbReference type="Google" id="ProtNLM"/>
    </source>
</evidence>
<dbReference type="EMBL" id="JAGGLT010000007">
    <property type="protein sequence ID" value="MBP2071367.1"/>
    <property type="molecule type" value="Genomic_DNA"/>
</dbReference>
<keyword evidence="3" id="KW-1185">Reference proteome</keyword>
<feature type="transmembrane region" description="Helical" evidence="1">
    <location>
        <begin position="35"/>
        <end position="57"/>
    </location>
</feature>
<feature type="transmembrane region" description="Helical" evidence="1">
    <location>
        <begin position="63"/>
        <end position="83"/>
    </location>
</feature>
<protein>
    <recommendedName>
        <fullName evidence="4">MotA/TolQ/ExbB proton channel family protein</fullName>
    </recommendedName>
</protein>
<keyword evidence="1" id="KW-1133">Transmembrane helix</keyword>
<gene>
    <name evidence="2" type="ORF">J2Z80_000881</name>
</gene>
<organism evidence="2 3">
    <name type="scientific">Thermoanaerobacterium butyriciformans</name>
    <dbReference type="NCBI Taxonomy" id="1702242"/>
    <lineage>
        <taxon>Bacteria</taxon>
        <taxon>Bacillati</taxon>
        <taxon>Bacillota</taxon>
        <taxon>Clostridia</taxon>
        <taxon>Thermoanaerobacterales</taxon>
        <taxon>Thermoanaerobacteraceae</taxon>
        <taxon>Thermoanaerobacterium</taxon>
    </lineage>
</organism>
<evidence type="ECO:0000313" key="2">
    <source>
        <dbReference type="EMBL" id="MBP2071367.1"/>
    </source>
</evidence>
<name>A0ABS4NCF6_9THEO</name>
<proteinExistence type="predicted"/>
<reference evidence="2" key="1">
    <citation type="submission" date="2021-03" db="EMBL/GenBank/DDBJ databases">
        <title>Genomic Encyclopedia of Type Strains, Phase IV (KMG-IV): sequencing the most valuable type-strain genomes for metagenomic binning, comparative biology and taxonomic classification.</title>
        <authorList>
            <person name="Goeker M."/>
        </authorList>
    </citation>
    <scope>NUCLEOTIDE SEQUENCE</scope>
    <source>
        <strain evidence="2">DSM 101588</strain>
    </source>
</reference>
<accession>A0ABS4NCF6</accession>
<keyword evidence="1" id="KW-0812">Transmembrane</keyword>
<comment type="caution">
    <text evidence="2">The sequence shown here is derived from an EMBL/GenBank/DDBJ whole genome shotgun (WGS) entry which is preliminary data.</text>
</comment>